<dbReference type="PANTHER" id="PTHR34295">
    <property type="entry name" value="BIOTIN TRANSPORTER BIOY"/>
    <property type="match status" value="1"/>
</dbReference>
<comment type="similarity">
    <text evidence="1 2">Belongs to the BioY family.</text>
</comment>
<organism evidence="4 5">
    <name type="scientific">Aquibium carbonis</name>
    <dbReference type="NCBI Taxonomy" id="2495581"/>
    <lineage>
        <taxon>Bacteria</taxon>
        <taxon>Pseudomonadati</taxon>
        <taxon>Pseudomonadota</taxon>
        <taxon>Alphaproteobacteria</taxon>
        <taxon>Hyphomicrobiales</taxon>
        <taxon>Phyllobacteriaceae</taxon>
        <taxon>Aquibium</taxon>
    </lineage>
</organism>
<dbReference type="PIRSF" id="PIRSF016661">
    <property type="entry name" value="BioY"/>
    <property type="match status" value="1"/>
</dbReference>
<dbReference type="OrthoDB" id="9803495at2"/>
<keyword evidence="2" id="KW-1003">Cell membrane</keyword>
<feature type="transmembrane region" description="Helical" evidence="3">
    <location>
        <begin position="129"/>
        <end position="154"/>
    </location>
</feature>
<keyword evidence="3" id="KW-0812">Transmembrane</keyword>
<accession>A0A3S0A631</accession>
<feature type="transmembrane region" description="Helical" evidence="3">
    <location>
        <begin position="96"/>
        <end position="117"/>
    </location>
</feature>
<dbReference type="InterPro" id="IPR003784">
    <property type="entry name" value="BioY"/>
</dbReference>
<dbReference type="Gene3D" id="1.10.1760.20">
    <property type="match status" value="1"/>
</dbReference>
<reference evidence="4 5" key="1">
    <citation type="submission" date="2018-12" db="EMBL/GenBank/DDBJ databases">
        <title>Mesorhizobium carbonis sp. nov., isolated from coal mine water.</title>
        <authorList>
            <person name="Xin W."/>
            <person name="Xu Z."/>
            <person name="Xiang F."/>
            <person name="Zhang J."/>
            <person name="Xi L."/>
            <person name="Liu J."/>
        </authorList>
    </citation>
    <scope>NUCLEOTIDE SEQUENCE [LARGE SCALE GENOMIC DNA]</scope>
    <source>
        <strain evidence="4 5">B2.3</strain>
    </source>
</reference>
<name>A0A3S0A631_9HYPH</name>
<keyword evidence="5" id="KW-1185">Reference proteome</keyword>
<feature type="transmembrane region" description="Helical" evidence="3">
    <location>
        <begin position="166"/>
        <end position="188"/>
    </location>
</feature>
<protein>
    <recommendedName>
        <fullName evidence="2">Biotin transporter</fullName>
    </recommendedName>
</protein>
<evidence type="ECO:0000256" key="2">
    <source>
        <dbReference type="PIRNR" id="PIRNR016661"/>
    </source>
</evidence>
<dbReference type="AlphaFoldDB" id="A0A3S0A631"/>
<dbReference type="GO" id="GO:0015225">
    <property type="term" value="F:biotin transmembrane transporter activity"/>
    <property type="evidence" value="ECO:0007669"/>
    <property type="project" value="UniProtKB-UniRule"/>
</dbReference>
<gene>
    <name evidence="4" type="ORF">EJC49_14595</name>
</gene>
<comment type="subcellular location">
    <subcellularLocation>
        <location evidence="2">Cell membrane</location>
        <topology evidence="2">Multi-pass membrane protein</topology>
    </subcellularLocation>
</comment>
<dbReference type="Proteomes" id="UP000278398">
    <property type="component" value="Unassembled WGS sequence"/>
</dbReference>
<evidence type="ECO:0000313" key="4">
    <source>
        <dbReference type="EMBL" id="RST85621.1"/>
    </source>
</evidence>
<comment type="caution">
    <text evidence="4">The sequence shown here is derived from an EMBL/GenBank/DDBJ whole genome shotgun (WGS) entry which is preliminary data.</text>
</comment>
<feature type="transmembrane region" description="Helical" evidence="3">
    <location>
        <begin position="20"/>
        <end position="42"/>
    </location>
</feature>
<evidence type="ECO:0000256" key="1">
    <source>
        <dbReference type="ARBA" id="ARBA00010692"/>
    </source>
</evidence>
<proteinExistence type="inferred from homology"/>
<sequence>MPNATTITPFSPLDLSRHSVALQALAVLIGTVLLALSSYIEVPMVPVPMTMQTFAVTLVGALYGWRLGIITISAWLLEGAAGLPVLAGGAGGLHHFSGPTGGYLVAFVVAGGLTGWLAEHGWNGGRPGLALLSMLLGNAACLAIGAAWLAVLIGPQQAIAHGVMPFLLGGLLKSAFAAASLAALTRILSSREVRR</sequence>
<feature type="transmembrane region" description="Helical" evidence="3">
    <location>
        <begin position="54"/>
        <end position="76"/>
    </location>
</feature>
<dbReference type="PANTHER" id="PTHR34295:SF1">
    <property type="entry name" value="BIOTIN TRANSPORTER BIOY"/>
    <property type="match status" value="1"/>
</dbReference>
<dbReference type="GO" id="GO:0005886">
    <property type="term" value="C:plasma membrane"/>
    <property type="evidence" value="ECO:0007669"/>
    <property type="project" value="UniProtKB-SubCell"/>
</dbReference>
<evidence type="ECO:0000256" key="3">
    <source>
        <dbReference type="SAM" id="Phobius"/>
    </source>
</evidence>
<dbReference type="RefSeq" id="WP_126700669.1">
    <property type="nucleotide sequence ID" value="NZ_RWKW01000052.1"/>
</dbReference>
<keyword evidence="3" id="KW-1133">Transmembrane helix</keyword>
<keyword evidence="2 3" id="KW-0472">Membrane</keyword>
<dbReference type="EMBL" id="RWKW01000052">
    <property type="protein sequence ID" value="RST85621.1"/>
    <property type="molecule type" value="Genomic_DNA"/>
</dbReference>
<dbReference type="Pfam" id="PF02632">
    <property type="entry name" value="BioY"/>
    <property type="match status" value="1"/>
</dbReference>
<evidence type="ECO:0000313" key="5">
    <source>
        <dbReference type="Proteomes" id="UP000278398"/>
    </source>
</evidence>
<keyword evidence="2" id="KW-0813">Transport</keyword>